<dbReference type="GO" id="GO:0005524">
    <property type="term" value="F:ATP binding"/>
    <property type="evidence" value="ECO:0007669"/>
    <property type="project" value="UniProtKB-KW"/>
</dbReference>
<comment type="catalytic activity">
    <reaction evidence="1">
        <text>ATP + protein L-histidine = ADP + protein N-phospho-L-histidine.</text>
        <dbReference type="EC" id="2.7.13.3"/>
    </reaction>
</comment>
<proteinExistence type="predicted"/>
<name>A0A329MCM9_9BACL</name>
<evidence type="ECO:0000256" key="6">
    <source>
        <dbReference type="ARBA" id="ARBA00022679"/>
    </source>
</evidence>
<feature type="domain" description="Histidine kinase" evidence="15">
    <location>
        <begin position="265"/>
        <end position="485"/>
    </location>
</feature>
<evidence type="ECO:0000256" key="11">
    <source>
        <dbReference type="ARBA" id="ARBA00022989"/>
    </source>
</evidence>
<dbReference type="InterPro" id="IPR005467">
    <property type="entry name" value="His_kinase_dom"/>
</dbReference>
<dbReference type="SUPFAM" id="SSF158472">
    <property type="entry name" value="HAMP domain-like"/>
    <property type="match status" value="1"/>
</dbReference>
<dbReference type="InterPro" id="IPR003660">
    <property type="entry name" value="HAMP_dom"/>
</dbReference>
<dbReference type="FunFam" id="1.10.287.130:FF:000008">
    <property type="entry name" value="Two-component sensor histidine kinase"/>
    <property type="match status" value="1"/>
</dbReference>
<keyword evidence="7 14" id="KW-0812">Transmembrane</keyword>
<dbReference type="SUPFAM" id="SSF47384">
    <property type="entry name" value="Homodimeric domain of signal transducing histidine kinase"/>
    <property type="match status" value="1"/>
</dbReference>
<protein>
    <recommendedName>
        <fullName evidence="3">histidine kinase</fullName>
        <ecNumber evidence="3">2.7.13.3</ecNumber>
    </recommendedName>
</protein>
<evidence type="ECO:0000259" key="16">
    <source>
        <dbReference type="PROSITE" id="PS50885"/>
    </source>
</evidence>
<gene>
    <name evidence="17" type="ORF">DQG23_28685</name>
</gene>
<keyword evidence="10" id="KW-0067">ATP-binding</keyword>
<dbReference type="CDD" id="cd00082">
    <property type="entry name" value="HisKA"/>
    <property type="match status" value="1"/>
</dbReference>
<evidence type="ECO:0000256" key="2">
    <source>
        <dbReference type="ARBA" id="ARBA00004651"/>
    </source>
</evidence>
<evidence type="ECO:0000256" key="10">
    <source>
        <dbReference type="ARBA" id="ARBA00022840"/>
    </source>
</evidence>
<dbReference type="Pfam" id="PF02518">
    <property type="entry name" value="HATPase_c"/>
    <property type="match status" value="1"/>
</dbReference>
<evidence type="ECO:0000313" key="18">
    <source>
        <dbReference type="Proteomes" id="UP000250369"/>
    </source>
</evidence>
<dbReference type="FunFam" id="3.30.565.10:FF:000006">
    <property type="entry name" value="Sensor histidine kinase WalK"/>
    <property type="match status" value="1"/>
</dbReference>
<dbReference type="OrthoDB" id="335833at2"/>
<evidence type="ECO:0000256" key="1">
    <source>
        <dbReference type="ARBA" id="ARBA00000085"/>
    </source>
</evidence>
<evidence type="ECO:0000313" key="17">
    <source>
        <dbReference type="EMBL" id="RAV16393.1"/>
    </source>
</evidence>
<keyword evidence="11 14" id="KW-1133">Transmembrane helix</keyword>
<dbReference type="GO" id="GO:0000155">
    <property type="term" value="F:phosphorelay sensor kinase activity"/>
    <property type="evidence" value="ECO:0007669"/>
    <property type="project" value="InterPro"/>
</dbReference>
<dbReference type="EMBL" id="QMFB01000021">
    <property type="protein sequence ID" value="RAV16393.1"/>
    <property type="molecule type" value="Genomic_DNA"/>
</dbReference>
<keyword evidence="18" id="KW-1185">Reference proteome</keyword>
<feature type="domain" description="HAMP" evidence="16">
    <location>
        <begin position="198"/>
        <end position="250"/>
    </location>
</feature>
<dbReference type="SMART" id="SM00388">
    <property type="entry name" value="HisKA"/>
    <property type="match status" value="1"/>
</dbReference>
<dbReference type="InterPro" id="IPR050398">
    <property type="entry name" value="HssS/ArlS-like"/>
</dbReference>
<keyword evidence="8" id="KW-0547">Nucleotide-binding</keyword>
<keyword evidence="12" id="KW-0902">Two-component regulatory system</keyword>
<dbReference type="PANTHER" id="PTHR45528">
    <property type="entry name" value="SENSOR HISTIDINE KINASE CPXA"/>
    <property type="match status" value="1"/>
</dbReference>
<dbReference type="AlphaFoldDB" id="A0A329MCM9"/>
<dbReference type="Gene3D" id="6.10.340.10">
    <property type="match status" value="1"/>
</dbReference>
<evidence type="ECO:0000256" key="7">
    <source>
        <dbReference type="ARBA" id="ARBA00022692"/>
    </source>
</evidence>
<dbReference type="InterPro" id="IPR003594">
    <property type="entry name" value="HATPase_dom"/>
</dbReference>
<dbReference type="InterPro" id="IPR003661">
    <property type="entry name" value="HisK_dim/P_dom"/>
</dbReference>
<dbReference type="Gene3D" id="1.10.287.130">
    <property type="match status" value="1"/>
</dbReference>
<dbReference type="SMART" id="SM00387">
    <property type="entry name" value="HATPase_c"/>
    <property type="match status" value="1"/>
</dbReference>
<keyword evidence="4" id="KW-1003">Cell membrane</keyword>
<dbReference type="CDD" id="cd06225">
    <property type="entry name" value="HAMP"/>
    <property type="match status" value="1"/>
</dbReference>
<keyword evidence="6" id="KW-0808">Transferase</keyword>
<dbReference type="InterPro" id="IPR036097">
    <property type="entry name" value="HisK_dim/P_sf"/>
</dbReference>
<keyword evidence="13 14" id="KW-0472">Membrane</keyword>
<keyword evidence="9 17" id="KW-0418">Kinase</keyword>
<comment type="subcellular location">
    <subcellularLocation>
        <location evidence="2">Cell membrane</location>
        <topology evidence="2">Multi-pass membrane protein</topology>
    </subcellularLocation>
</comment>
<evidence type="ECO:0000256" key="4">
    <source>
        <dbReference type="ARBA" id="ARBA00022475"/>
    </source>
</evidence>
<sequence>MSIRLRLILSYAAMLVVPVVLMFITVLLLVVVFRGDLQNLHDMYGEERGQSAFWRDERLIEDIGRTAETDPARLSQADYLAETDRKLAPNQAGLIVREGDRLTYISESVNLPELTGQLSAFKHPGYRDEHISEKLGGKVYSVGQYDYLLPDQTQGSVFVVTSLSPFANFARKFFPVLFLLLVVILVLTHTALTFFMSRSIIRPLNGLRHAVKQIKEGNLDFQVEVSGKDEIGQLGVAFEEMRAQLKSSIETQLQYEENRKELVTNISHDLKTPITAIKGYVEGIQDGIADTPEKMKKYINTIYAKSVEMDRLIDELFLYSKLDLKRLPFAFERVDMADFLQDCSEDLRFDLEKTGFRFRSEIALQPGTWVSLDRDKFIRVIHNVIRNCVNYMDKDDKRIALQASETDGAVLIRISDNGPGIDAAALPHIFDRFYRAEQSRNSETGGSGLGLAIVKQIIEGHGGEIWAESAEGEGTTIFMALKKLPPAGGKER</sequence>
<evidence type="ECO:0000256" key="9">
    <source>
        <dbReference type="ARBA" id="ARBA00022777"/>
    </source>
</evidence>
<dbReference type="InterPro" id="IPR004358">
    <property type="entry name" value="Sig_transdc_His_kin-like_C"/>
</dbReference>
<evidence type="ECO:0000256" key="14">
    <source>
        <dbReference type="SAM" id="Phobius"/>
    </source>
</evidence>
<dbReference type="EC" id="2.7.13.3" evidence="3"/>
<evidence type="ECO:0000256" key="5">
    <source>
        <dbReference type="ARBA" id="ARBA00022553"/>
    </source>
</evidence>
<organism evidence="17 18">
    <name type="scientific">Paenibacillus contaminans</name>
    <dbReference type="NCBI Taxonomy" id="450362"/>
    <lineage>
        <taxon>Bacteria</taxon>
        <taxon>Bacillati</taxon>
        <taxon>Bacillota</taxon>
        <taxon>Bacilli</taxon>
        <taxon>Bacillales</taxon>
        <taxon>Paenibacillaceae</taxon>
        <taxon>Paenibacillus</taxon>
    </lineage>
</organism>
<dbReference type="Pfam" id="PF00672">
    <property type="entry name" value="HAMP"/>
    <property type="match status" value="1"/>
</dbReference>
<dbReference type="CDD" id="cd00075">
    <property type="entry name" value="HATPase"/>
    <property type="match status" value="1"/>
</dbReference>
<evidence type="ECO:0000256" key="8">
    <source>
        <dbReference type="ARBA" id="ARBA00022741"/>
    </source>
</evidence>
<evidence type="ECO:0000256" key="12">
    <source>
        <dbReference type="ARBA" id="ARBA00023012"/>
    </source>
</evidence>
<reference evidence="17 18" key="1">
    <citation type="journal article" date="2009" name="Int. J. Syst. Evol. Microbiol.">
        <title>Paenibacillus contaminans sp. nov., isolated from a contaminated laboratory plate.</title>
        <authorList>
            <person name="Chou J.H."/>
            <person name="Lee J.H."/>
            <person name="Lin M.C."/>
            <person name="Chang P.S."/>
            <person name="Arun A.B."/>
            <person name="Young C.C."/>
            <person name="Chen W.M."/>
        </authorList>
    </citation>
    <scope>NUCLEOTIDE SEQUENCE [LARGE SCALE GENOMIC DNA]</scope>
    <source>
        <strain evidence="17 18">CKOBP-6</strain>
    </source>
</reference>
<dbReference type="RefSeq" id="WP_113034473.1">
    <property type="nucleotide sequence ID" value="NZ_QMFB01000021.1"/>
</dbReference>
<feature type="transmembrane region" description="Helical" evidence="14">
    <location>
        <begin position="7"/>
        <end position="33"/>
    </location>
</feature>
<evidence type="ECO:0000256" key="13">
    <source>
        <dbReference type="ARBA" id="ARBA00023136"/>
    </source>
</evidence>
<dbReference type="Pfam" id="PF00512">
    <property type="entry name" value="HisKA"/>
    <property type="match status" value="1"/>
</dbReference>
<accession>A0A329MCM9</accession>
<keyword evidence="5" id="KW-0597">Phosphoprotein</keyword>
<evidence type="ECO:0000259" key="15">
    <source>
        <dbReference type="PROSITE" id="PS50109"/>
    </source>
</evidence>
<comment type="caution">
    <text evidence="17">The sequence shown here is derived from an EMBL/GenBank/DDBJ whole genome shotgun (WGS) entry which is preliminary data.</text>
</comment>
<dbReference type="GO" id="GO:0005886">
    <property type="term" value="C:plasma membrane"/>
    <property type="evidence" value="ECO:0007669"/>
    <property type="project" value="UniProtKB-SubCell"/>
</dbReference>
<dbReference type="SUPFAM" id="SSF55874">
    <property type="entry name" value="ATPase domain of HSP90 chaperone/DNA topoisomerase II/histidine kinase"/>
    <property type="match status" value="1"/>
</dbReference>
<dbReference type="PROSITE" id="PS50885">
    <property type="entry name" value="HAMP"/>
    <property type="match status" value="1"/>
</dbReference>
<dbReference type="PRINTS" id="PR00344">
    <property type="entry name" value="BCTRLSENSOR"/>
</dbReference>
<dbReference type="PANTHER" id="PTHR45528:SF1">
    <property type="entry name" value="SENSOR HISTIDINE KINASE CPXA"/>
    <property type="match status" value="1"/>
</dbReference>
<dbReference type="PROSITE" id="PS50109">
    <property type="entry name" value="HIS_KIN"/>
    <property type="match status" value="1"/>
</dbReference>
<feature type="transmembrane region" description="Helical" evidence="14">
    <location>
        <begin position="173"/>
        <end position="195"/>
    </location>
</feature>
<dbReference type="SMART" id="SM00304">
    <property type="entry name" value="HAMP"/>
    <property type="match status" value="1"/>
</dbReference>
<evidence type="ECO:0000256" key="3">
    <source>
        <dbReference type="ARBA" id="ARBA00012438"/>
    </source>
</evidence>
<dbReference type="Proteomes" id="UP000250369">
    <property type="component" value="Unassembled WGS sequence"/>
</dbReference>
<dbReference type="InterPro" id="IPR036890">
    <property type="entry name" value="HATPase_C_sf"/>
</dbReference>
<dbReference type="Gene3D" id="3.30.565.10">
    <property type="entry name" value="Histidine kinase-like ATPase, C-terminal domain"/>
    <property type="match status" value="1"/>
</dbReference>